<comment type="caution">
    <text evidence="1">The sequence shown here is derived from an EMBL/GenBank/DDBJ whole genome shotgun (WGS) entry which is preliminary data.</text>
</comment>
<dbReference type="Proteomes" id="UP001454036">
    <property type="component" value="Unassembled WGS sequence"/>
</dbReference>
<dbReference type="AlphaFoldDB" id="A0AAV3PBK1"/>
<gene>
    <name evidence="1" type="ORF">LIER_08278</name>
</gene>
<sequence>MLHVLTSLKVAYVLTTPHPQEQENETLVQTRARAKWKNDEYVCRAHILNGSDALFDNVESAILLWNKLEARYMHEDATTKEFHVSQFNNYTKSHSSIVDKLSSGWKDFKRRLKHKKKDTSLDELAKYLRIKDDFHNKKSGKECGVLVIETGQSSESQSYKDKEKAEFQYCKDKQKKVACWICNGPYM</sequence>
<reference evidence="1 2" key="1">
    <citation type="submission" date="2024-01" db="EMBL/GenBank/DDBJ databases">
        <title>The complete chloroplast genome sequence of Lithospermum erythrorhizon: insights into the phylogenetic relationship among Boraginaceae species and the maternal lineages of purple gromwells.</title>
        <authorList>
            <person name="Okada T."/>
            <person name="Watanabe K."/>
        </authorList>
    </citation>
    <scope>NUCLEOTIDE SEQUENCE [LARGE SCALE GENOMIC DNA]</scope>
</reference>
<proteinExistence type="predicted"/>
<accession>A0AAV3PBK1</accession>
<evidence type="ECO:0000313" key="2">
    <source>
        <dbReference type="Proteomes" id="UP001454036"/>
    </source>
</evidence>
<name>A0AAV3PBK1_LITER</name>
<dbReference type="PANTHER" id="PTHR47592">
    <property type="entry name" value="PBF68 PROTEIN"/>
    <property type="match status" value="1"/>
</dbReference>
<protein>
    <submittedName>
        <fullName evidence="1">Uncharacterized protein</fullName>
    </submittedName>
</protein>
<evidence type="ECO:0000313" key="1">
    <source>
        <dbReference type="EMBL" id="GAA0148989.1"/>
    </source>
</evidence>
<keyword evidence="2" id="KW-1185">Reference proteome</keyword>
<organism evidence="1 2">
    <name type="scientific">Lithospermum erythrorhizon</name>
    <name type="common">Purple gromwell</name>
    <name type="synonym">Lithospermum officinale var. erythrorhizon</name>
    <dbReference type="NCBI Taxonomy" id="34254"/>
    <lineage>
        <taxon>Eukaryota</taxon>
        <taxon>Viridiplantae</taxon>
        <taxon>Streptophyta</taxon>
        <taxon>Embryophyta</taxon>
        <taxon>Tracheophyta</taxon>
        <taxon>Spermatophyta</taxon>
        <taxon>Magnoliopsida</taxon>
        <taxon>eudicotyledons</taxon>
        <taxon>Gunneridae</taxon>
        <taxon>Pentapetalae</taxon>
        <taxon>asterids</taxon>
        <taxon>lamiids</taxon>
        <taxon>Boraginales</taxon>
        <taxon>Boraginaceae</taxon>
        <taxon>Boraginoideae</taxon>
        <taxon>Lithospermeae</taxon>
        <taxon>Lithospermum</taxon>
    </lineage>
</organism>
<dbReference type="PANTHER" id="PTHR47592:SF29">
    <property type="entry name" value="ZINC FINGER, CCHC-TYPE"/>
    <property type="match status" value="1"/>
</dbReference>
<dbReference type="EMBL" id="BAABME010001331">
    <property type="protein sequence ID" value="GAA0148989.1"/>
    <property type="molecule type" value="Genomic_DNA"/>
</dbReference>